<dbReference type="EMBL" id="CM017324">
    <property type="protein sequence ID" value="KAE8039251.1"/>
    <property type="molecule type" value="Genomic_DNA"/>
</dbReference>
<name>A0A660KTV1_9ROSI</name>
<dbReference type="AlphaFoldDB" id="A0A660KTV1"/>
<evidence type="ECO:0008006" key="4">
    <source>
        <dbReference type="Google" id="ProtNLM"/>
    </source>
</evidence>
<evidence type="ECO:0000313" key="3">
    <source>
        <dbReference type="Proteomes" id="UP000327013"/>
    </source>
</evidence>
<accession>A0A660KTV1</accession>
<dbReference type="OrthoDB" id="785070at2759"/>
<keyword evidence="3" id="KW-1185">Reference proteome</keyword>
<sequence length="74" mass="8245">MTTEHKRSPCSVEQSSPTSLASKRHMVDLSAKERKEKLGERIVALQQLVSPYGKSVRVHPDDVGNSWGHLSMCI</sequence>
<evidence type="ECO:0000313" key="2">
    <source>
        <dbReference type="EMBL" id="KAE8039251.1"/>
    </source>
</evidence>
<reference evidence="2 3" key="1">
    <citation type="submission" date="2019-06" db="EMBL/GenBank/DDBJ databases">
        <title>A chromosomal-level reference genome of Carpinus fangiana (Coryloideae, Betulaceae).</title>
        <authorList>
            <person name="Yang X."/>
            <person name="Wang Z."/>
            <person name="Zhang L."/>
            <person name="Hao G."/>
            <person name="Liu J."/>
            <person name="Yang Y."/>
        </authorList>
    </citation>
    <scope>NUCLEOTIDE SEQUENCE [LARGE SCALE GENOMIC DNA]</scope>
    <source>
        <strain evidence="2">Cfa_2016G</strain>
        <tissue evidence="2">Leaf</tissue>
    </source>
</reference>
<protein>
    <recommendedName>
        <fullName evidence="4">BHLH domain-containing protein</fullName>
    </recommendedName>
</protein>
<feature type="region of interest" description="Disordered" evidence="1">
    <location>
        <begin position="1"/>
        <end position="26"/>
    </location>
</feature>
<proteinExistence type="predicted"/>
<organism evidence="2 3">
    <name type="scientific">Carpinus fangiana</name>
    <dbReference type="NCBI Taxonomy" id="176857"/>
    <lineage>
        <taxon>Eukaryota</taxon>
        <taxon>Viridiplantae</taxon>
        <taxon>Streptophyta</taxon>
        <taxon>Embryophyta</taxon>
        <taxon>Tracheophyta</taxon>
        <taxon>Spermatophyta</taxon>
        <taxon>Magnoliopsida</taxon>
        <taxon>eudicotyledons</taxon>
        <taxon>Gunneridae</taxon>
        <taxon>Pentapetalae</taxon>
        <taxon>rosids</taxon>
        <taxon>fabids</taxon>
        <taxon>Fagales</taxon>
        <taxon>Betulaceae</taxon>
        <taxon>Carpinus</taxon>
    </lineage>
</organism>
<evidence type="ECO:0000256" key="1">
    <source>
        <dbReference type="SAM" id="MobiDB-lite"/>
    </source>
</evidence>
<gene>
    <name evidence="2" type="ORF">FH972_011679</name>
</gene>
<dbReference type="Proteomes" id="UP000327013">
    <property type="component" value="Chromosome 4"/>
</dbReference>
<feature type="compositionally biased region" description="Polar residues" evidence="1">
    <location>
        <begin position="11"/>
        <end position="21"/>
    </location>
</feature>